<evidence type="ECO:0000313" key="3">
    <source>
        <dbReference type="Proteomes" id="UP000000763"/>
    </source>
</evidence>
<feature type="non-terminal residue" evidence="2">
    <location>
        <position position="1"/>
    </location>
</feature>
<dbReference type="EMBL" id="AP008209">
    <property type="protein sequence ID" value="BAH92292.1"/>
    <property type="molecule type" value="Genomic_DNA"/>
</dbReference>
<sequence>WRGGRGGGVDPERRRSRRPRRIDLSSPPLPAPLSPHLSGRAAAKVEKEEAKVEKEEEARSRRIEAMTSTVRVSFATRPRCSEKTRLPVRGRAAERRCGSQRHVRVNLSWRSR</sequence>
<protein>
    <submittedName>
        <fullName evidence="2">Os03g0644700 protein</fullName>
    </submittedName>
</protein>
<reference evidence="2 3" key="1">
    <citation type="journal article" date="2005" name="Nature">
        <title>The map-based sequence of the rice genome.</title>
        <authorList>
            <consortium name="International rice genome sequencing project (IRGSP)"/>
            <person name="Matsumoto T."/>
            <person name="Wu J."/>
            <person name="Kanamori H."/>
            <person name="Katayose Y."/>
            <person name="Fujisawa M."/>
            <person name="Namiki N."/>
            <person name="Mizuno H."/>
            <person name="Yamamoto K."/>
            <person name="Antonio B.A."/>
            <person name="Baba T."/>
            <person name="Sakata K."/>
            <person name="Nagamura Y."/>
            <person name="Aoki H."/>
            <person name="Arikawa K."/>
            <person name="Arita K."/>
            <person name="Bito T."/>
            <person name="Chiden Y."/>
            <person name="Fujitsuka N."/>
            <person name="Fukunaka R."/>
            <person name="Hamada M."/>
            <person name="Harada C."/>
            <person name="Hayashi A."/>
            <person name="Hijishita S."/>
            <person name="Honda M."/>
            <person name="Hosokawa S."/>
            <person name="Ichikawa Y."/>
            <person name="Idonuma A."/>
            <person name="Iijima M."/>
            <person name="Ikeda M."/>
            <person name="Ikeno M."/>
            <person name="Ito K."/>
            <person name="Ito S."/>
            <person name="Ito T."/>
            <person name="Ito Y."/>
            <person name="Ito Y."/>
            <person name="Iwabuchi A."/>
            <person name="Kamiya K."/>
            <person name="Karasawa W."/>
            <person name="Kurita K."/>
            <person name="Katagiri S."/>
            <person name="Kikuta A."/>
            <person name="Kobayashi H."/>
            <person name="Kobayashi N."/>
            <person name="Machita K."/>
            <person name="Maehara T."/>
            <person name="Masukawa M."/>
            <person name="Mizubayashi T."/>
            <person name="Mukai Y."/>
            <person name="Nagasaki H."/>
            <person name="Nagata Y."/>
            <person name="Naito S."/>
            <person name="Nakashima M."/>
            <person name="Nakama Y."/>
            <person name="Nakamichi Y."/>
            <person name="Nakamura M."/>
            <person name="Meguro A."/>
            <person name="Negishi M."/>
            <person name="Ohta I."/>
            <person name="Ohta T."/>
            <person name="Okamoto M."/>
            <person name="Ono N."/>
            <person name="Saji S."/>
            <person name="Sakaguchi M."/>
            <person name="Sakai K."/>
            <person name="Shibata M."/>
            <person name="Shimokawa T."/>
            <person name="Song J."/>
            <person name="Takazaki Y."/>
            <person name="Terasawa K."/>
            <person name="Tsugane M."/>
            <person name="Tsuji K."/>
            <person name="Ueda S."/>
            <person name="Waki K."/>
            <person name="Yamagata H."/>
            <person name="Yamamoto M."/>
            <person name="Yamamoto S."/>
            <person name="Yamane H."/>
            <person name="Yoshiki S."/>
            <person name="Yoshihara R."/>
            <person name="Yukawa K."/>
            <person name="Zhong H."/>
            <person name="Yano M."/>
            <person name="Yuan Q."/>
            <person name="Ouyang S."/>
            <person name="Liu J."/>
            <person name="Jones K.M."/>
            <person name="Gansberger K."/>
            <person name="Moffat K."/>
            <person name="Hill J."/>
            <person name="Bera J."/>
            <person name="Fadrosh D."/>
            <person name="Jin S."/>
            <person name="Johri S."/>
            <person name="Kim M."/>
            <person name="Overton L."/>
            <person name="Reardon M."/>
            <person name="Tsitrin T."/>
            <person name="Vuong H."/>
            <person name="Weaver B."/>
            <person name="Ciecko A."/>
            <person name="Tallon L."/>
            <person name="Jackson J."/>
            <person name="Pai G."/>
            <person name="Aken S.V."/>
            <person name="Utterback T."/>
            <person name="Reidmuller S."/>
            <person name="Feldblyum T."/>
            <person name="Hsiao J."/>
            <person name="Zismann V."/>
            <person name="Iobst S."/>
            <person name="de Vazeille A.R."/>
            <person name="Buell C.R."/>
            <person name="Ying K."/>
            <person name="Li Y."/>
            <person name="Lu T."/>
            <person name="Huang Y."/>
            <person name="Zhao Q."/>
            <person name="Feng Q."/>
            <person name="Zhang L."/>
            <person name="Zhu J."/>
            <person name="Weng Q."/>
            <person name="Mu J."/>
            <person name="Lu Y."/>
            <person name="Fan D."/>
            <person name="Liu Y."/>
            <person name="Guan J."/>
            <person name="Zhang Y."/>
            <person name="Yu S."/>
            <person name="Liu X."/>
            <person name="Zhang Y."/>
            <person name="Hong G."/>
            <person name="Han B."/>
            <person name="Choisne N."/>
            <person name="Demange N."/>
            <person name="Orjeda G."/>
            <person name="Samain S."/>
            <person name="Cattolico L."/>
            <person name="Pelletier E."/>
            <person name="Couloux A."/>
            <person name="Segurens B."/>
            <person name="Wincker P."/>
            <person name="D'Hont A."/>
            <person name="Scarpelli C."/>
            <person name="Weissenbach J."/>
            <person name="Salanoubat M."/>
            <person name="Quetier F."/>
            <person name="Yu Y."/>
            <person name="Kim H.R."/>
            <person name="Rambo T."/>
            <person name="Currie J."/>
            <person name="Collura K."/>
            <person name="Luo M."/>
            <person name="Yang T."/>
            <person name="Ammiraju J.S.S."/>
            <person name="Engler F."/>
            <person name="Soderlund C."/>
            <person name="Wing R.A."/>
            <person name="Palmer L.E."/>
            <person name="de la Bastide M."/>
            <person name="Spiegel L."/>
            <person name="Nascimento L."/>
            <person name="Zutavern T."/>
            <person name="O'Shaughnessy A."/>
            <person name="Dike S."/>
            <person name="Dedhia N."/>
            <person name="Preston R."/>
            <person name="Balija V."/>
            <person name="McCombie W.R."/>
            <person name="Chow T."/>
            <person name="Chen H."/>
            <person name="Chung M."/>
            <person name="Chen C."/>
            <person name="Shaw J."/>
            <person name="Wu H."/>
            <person name="Hsiao K."/>
            <person name="Chao Y."/>
            <person name="Chu M."/>
            <person name="Cheng C."/>
            <person name="Hour A."/>
            <person name="Lee P."/>
            <person name="Lin S."/>
            <person name="Lin Y."/>
            <person name="Liou J."/>
            <person name="Liu S."/>
            <person name="Hsing Y."/>
            <person name="Raghuvanshi S."/>
            <person name="Mohanty A."/>
            <person name="Bharti A.K."/>
            <person name="Gaur A."/>
            <person name="Gupta V."/>
            <person name="Kumar D."/>
            <person name="Ravi V."/>
            <person name="Vij S."/>
            <person name="Kapur A."/>
            <person name="Khurana P."/>
            <person name="Khurana P."/>
            <person name="Khurana J.P."/>
            <person name="Tyagi A.K."/>
            <person name="Gaikwad K."/>
            <person name="Singh A."/>
            <person name="Dalal V."/>
            <person name="Srivastava S."/>
            <person name="Dixit A."/>
            <person name="Pal A.K."/>
            <person name="Ghazi I.A."/>
            <person name="Yadav M."/>
            <person name="Pandit A."/>
            <person name="Bhargava A."/>
            <person name="Sureshbabu K."/>
            <person name="Batra K."/>
            <person name="Sharma T.R."/>
            <person name="Mohapatra T."/>
            <person name="Singh N.K."/>
            <person name="Messing J."/>
            <person name="Nelson A.B."/>
            <person name="Fuks G."/>
            <person name="Kavchok S."/>
            <person name="Keizer G."/>
            <person name="Linton E."/>
            <person name="Llaca V."/>
            <person name="Song R."/>
            <person name="Tanyolac B."/>
            <person name="Young S."/>
            <person name="Ho-Il K."/>
            <person name="Hahn J.H."/>
            <person name="Sangsakoo G."/>
            <person name="Vanavichit A."/>
            <person name="de Mattos Luiz.A.T."/>
            <person name="Zimmer P.D."/>
            <person name="Malone G."/>
            <person name="Dellagostin O."/>
            <person name="de Oliveira A.C."/>
            <person name="Bevan M."/>
            <person name="Bancroft I."/>
            <person name="Minx P."/>
            <person name="Cordum H."/>
            <person name="Wilson R."/>
            <person name="Cheng Z."/>
            <person name="Jin W."/>
            <person name="Jiang J."/>
            <person name="Leong S.A."/>
            <person name="Iwama H."/>
            <person name="Gojobori T."/>
            <person name="Itoh T."/>
            <person name="Niimura Y."/>
            <person name="Fujii Y."/>
            <person name="Habara T."/>
            <person name="Sakai H."/>
            <person name="Sato Y."/>
            <person name="Wilson G."/>
            <person name="Kumar K."/>
            <person name="McCouch S."/>
            <person name="Juretic N."/>
            <person name="Hoen D."/>
            <person name="Wright S."/>
            <person name="Bruskiewich R."/>
            <person name="Bureau T."/>
            <person name="Miyao A."/>
            <person name="Hirochika H."/>
            <person name="Nishikawa T."/>
            <person name="Kadowaki K."/>
            <person name="Sugiura M."/>
            <person name="Burr B."/>
            <person name="Sasaki T."/>
        </authorList>
    </citation>
    <scope>NUCLEOTIDE SEQUENCE [LARGE SCALE GENOMIC DNA]</scope>
    <source>
        <strain evidence="3">cv. Nipponbare</strain>
    </source>
</reference>
<evidence type="ECO:0000313" key="2">
    <source>
        <dbReference type="EMBL" id="BAH92292.1"/>
    </source>
</evidence>
<name>C7J022_ORYSJ</name>
<proteinExistence type="predicted"/>
<feature type="region of interest" description="Disordered" evidence="1">
    <location>
        <begin position="1"/>
        <end position="62"/>
    </location>
</feature>
<dbReference type="KEGG" id="dosa:Os03g0644700"/>
<reference evidence="3" key="2">
    <citation type="journal article" date="2008" name="Nucleic Acids Res.">
        <title>The rice annotation project database (RAP-DB): 2008 update.</title>
        <authorList>
            <consortium name="The rice annotation project (RAP)"/>
        </authorList>
    </citation>
    <scope>GENOME REANNOTATION</scope>
    <source>
        <strain evidence="3">cv. Nipponbare</strain>
    </source>
</reference>
<dbReference type="AlphaFoldDB" id="C7J022"/>
<organism evidence="2 3">
    <name type="scientific">Oryza sativa subsp. japonica</name>
    <name type="common">Rice</name>
    <dbReference type="NCBI Taxonomy" id="39947"/>
    <lineage>
        <taxon>Eukaryota</taxon>
        <taxon>Viridiplantae</taxon>
        <taxon>Streptophyta</taxon>
        <taxon>Embryophyta</taxon>
        <taxon>Tracheophyta</taxon>
        <taxon>Spermatophyta</taxon>
        <taxon>Magnoliopsida</taxon>
        <taxon>Liliopsida</taxon>
        <taxon>Poales</taxon>
        <taxon>Poaceae</taxon>
        <taxon>BOP clade</taxon>
        <taxon>Oryzoideae</taxon>
        <taxon>Oryzeae</taxon>
        <taxon>Oryzinae</taxon>
        <taxon>Oryza</taxon>
        <taxon>Oryza sativa</taxon>
    </lineage>
</organism>
<accession>C7J022</accession>
<feature type="compositionally biased region" description="Basic and acidic residues" evidence="1">
    <location>
        <begin position="43"/>
        <end position="62"/>
    </location>
</feature>
<evidence type="ECO:0000256" key="1">
    <source>
        <dbReference type="SAM" id="MobiDB-lite"/>
    </source>
</evidence>
<gene>
    <name evidence="2" type="ordered locus">Os03g0644700</name>
</gene>
<dbReference type="Proteomes" id="UP000000763">
    <property type="component" value="Chromosome 3"/>
</dbReference>